<dbReference type="Proteomes" id="UP000469870">
    <property type="component" value="Unassembled WGS sequence"/>
</dbReference>
<evidence type="ECO:0000313" key="6">
    <source>
        <dbReference type="Proteomes" id="UP000430975"/>
    </source>
</evidence>
<protein>
    <submittedName>
        <fullName evidence="5">NAD-dependent epimerase/dehydratase family protein</fullName>
    </submittedName>
</protein>
<feature type="domain" description="NAD-dependent epimerase/dehydratase" evidence="3">
    <location>
        <begin position="4"/>
        <end position="167"/>
    </location>
</feature>
<evidence type="ECO:0000259" key="3">
    <source>
        <dbReference type="Pfam" id="PF01370"/>
    </source>
</evidence>
<dbReference type="RefSeq" id="WP_153862556.1">
    <property type="nucleotide sequence ID" value="NZ_WJQR01000012.1"/>
</dbReference>
<gene>
    <name evidence="5" type="ORF">GIY09_07385</name>
    <name evidence="4" type="ORF">GIY11_10605</name>
</gene>
<reference evidence="6 7" key="1">
    <citation type="submission" date="2019-11" db="EMBL/GenBank/DDBJ databases">
        <title>Characterisation of Fundicoccus ignavus gen. nov. sp. nov., a novel genus of the family Aerococcaceae isolated from bulk tank milk.</title>
        <authorList>
            <person name="Siebert A."/>
            <person name="Huptas C."/>
            <person name="Wenning M."/>
            <person name="Scherer S."/>
            <person name="Doll E.V."/>
        </authorList>
    </citation>
    <scope>NUCLEOTIDE SEQUENCE [LARGE SCALE GENOMIC DNA]</scope>
    <source>
        <strain evidence="4 7">DSM 109653</strain>
        <strain evidence="5 6">WS4759</strain>
    </source>
</reference>
<dbReference type="InterPro" id="IPR001509">
    <property type="entry name" value="Epimerase_deHydtase"/>
</dbReference>
<keyword evidence="1" id="KW-0521">NADP</keyword>
<evidence type="ECO:0000256" key="2">
    <source>
        <dbReference type="ARBA" id="ARBA00023277"/>
    </source>
</evidence>
<dbReference type="InterPro" id="IPR036291">
    <property type="entry name" value="NAD(P)-bd_dom_sf"/>
</dbReference>
<evidence type="ECO:0000313" key="5">
    <source>
        <dbReference type="EMBL" id="MRI85704.1"/>
    </source>
</evidence>
<dbReference type="CDD" id="cd08946">
    <property type="entry name" value="SDR_e"/>
    <property type="match status" value="1"/>
</dbReference>
<dbReference type="AlphaFoldDB" id="A0A6I2GG87"/>
<dbReference type="Proteomes" id="UP000430975">
    <property type="component" value="Unassembled WGS sequence"/>
</dbReference>
<keyword evidence="2" id="KW-0119">Carbohydrate metabolism</keyword>
<dbReference type="PANTHER" id="PTHR43103">
    <property type="entry name" value="NUCLEOSIDE-DIPHOSPHATE-SUGAR EPIMERASE"/>
    <property type="match status" value="1"/>
</dbReference>
<dbReference type="SUPFAM" id="SSF51735">
    <property type="entry name" value="NAD(P)-binding Rossmann-fold domains"/>
    <property type="match status" value="1"/>
</dbReference>
<name>A0A6I2GG87_9LACT</name>
<dbReference type="Pfam" id="PF01370">
    <property type="entry name" value="Epimerase"/>
    <property type="match status" value="1"/>
</dbReference>
<sequence>MARILITGAAGNIGKALTKHLSTNHNLILVDRSLNGFPERLKGDIHKVETDLTEKTAWTGLLNEIDYVIHLAANPNAFADFDDLWESNFIIPKYLFEHAANALNIKRIIFASSVHAVDGYPAGEEIKVTDVPRPDGYYGISKLYIESLANYFAYQRGVKSIGIRIGNYTLSEDEVSEKDLIGLADIITERDFNHLIDCCLTADIGEPTMIVNGVSNNTFKRLEISTLKGLIGYNPQDNAFELMKKNENAD</sequence>
<accession>A0A6I2GG87</accession>
<organism evidence="5 6">
    <name type="scientific">Fundicoccus ignavus</name>
    <dbReference type="NCBI Taxonomy" id="2664442"/>
    <lineage>
        <taxon>Bacteria</taxon>
        <taxon>Bacillati</taxon>
        <taxon>Bacillota</taxon>
        <taxon>Bacilli</taxon>
        <taxon>Lactobacillales</taxon>
        <taxon>Aerococcaceae</taxon>
        <taxon>Fundicoccus</taxon>
    </lineage>
</organism>
<dbReference type="EMBL" id="WJQR01000012">
    <property type="protein sequence ID" value="MRI82457.1"/>
    <property type="molecule type" value="Genomic_DNA"/>
</dbReference>
<keyword evidence="6" id="KW-1185">Reference proteome</keyword>
<evidence type="ECO:0000313" key="7">
    <source>
        <dbReference type="Proteomes" id="UP000469870"/>
    </source>
</evidence>
<comment type="caution">
    <text evidence="5">The sequence shown here is derived from an EMBL/GenBank/DDBJ whole genome shotgun (WGS) entry which is preliminary data.</text>
</comment>
<proteinExistence type="predicted"/>
<evidence type="ECO:0000313" key="4">
    <source>
        <dbReference type="EMBL" id="MRI82457.1"/>
    </source>
</evidence>
<dbReference type="EMBL" id="WJQS01000005">
    <property type="protein sequence ID" value="MRI85704.1"/>
    <property type="molecule type" value="Genomic_DNA"/>
</dbReference>
<dbReference type="Gene3D" id="3.40.50.720">
    <property type="entry name" value="NAD(P)-binding Rossmann-like Domain"/>
    <property type="match status" value="1"/>
</dbReference>
<dbReference type="PANTHER" id="PTHR43103:SF3">
    <property type="entry name" value="ADP-L-GLYCERO-D-MANNO-HEPTOSE-6-EPIMERASE"/>
    <property type="match status" value="1"/>
</dbReference>
<evidence type="ECO:0000256" key="1">
    <source>
        <dbReference type="ARBA" id="ARBA00022857"/>
    </source>
</evidence>